<sequence>MISPRCSDEVKKFSPPTPKPVPCFMFSEANKDVEFPPLERKINPNTRYSTKPTIIPSEIGTDGKPKVLSQAEEVLNWQTENAQAHNSLLKRIDDKVTKMSSSMQKSEDNSQKISKSIEDDSKSSTPVSSPKRHDTGKGHYFQDSQDPYSQMMVKENEQLATPESSVNTRSEDDLLTNLSDEDFITTASSEAQLADLSVLMVSTGPDPIYESPDESPIQSPRNRTIKPTRGPWFTLDDIDPSQWRSRLIEFGAWLDTRFMKGDTESNKIIEEFGCRMTGILKEWYANLGPVGQNTFHELGNTAAVLGALHEEFIGDGALTDRKIRQEFFEMKCCSLKLKDLDKHYLRMLKRFYLLNGLNDPSLKSTYVSSLPTEIQPELARMAAAMNKDFTGLTMGRIHQMTQEAIDKLCRQHEYFSNMLKDKGKYAKACRKPFLEIKCKDKDRCYCPKKKFKGKKFPSHFKKKKYKKPYRFFKKREIRGKNPGQRCYICGKRGHFAKSCPNKAQKAIKMITSLHLNERDEVESLYSEQSSADEDTVFALQDSFSDNSSSDIDDYSQEEDSVPIFVVDQCDSMTTVVPSHPNVEIEILPSKYEKPIKVIGFLDTGASKTMMNPEILPPHFWKKEDTFFIATDGKIFKSEVILRAPVGIRLFRECIIWSKVVGTKLPNKDILIGMDVFTQAHRLLIHPTGLRFKGEFKPFVPTSKLYSLSEVPPDLEEIKIQLKSLCSDNHKDFTHPKPLWKNPDFFVQLPFKLNEDINPTKASHPGMSPSDLKLAKQECQELLRQGLIEQTTSNWACQAFYVEKRSERLRGKKRLVVDYKPLNHFLKDDKFPLPKTSTLPILLKESKIFSKFDLKSGFWQLGVDPSERHKTAFCIPNAQYQWTVLPFGLKVAPSLFQKAITKILEPLLDNAIIYIDDILLFSTDARMAAAINKDFTGLTMGRIHQMTQEAVDKLCRQHEYFSNMLKDKGKYAKACRKPFLEIKCKDKDRCHCSKKKFKGKKFKSHFKKKYKKPYRFFKKREIHGKNPGQRCYICGKRGHFAKSCPNKAQKAIKMITSLHLNERDEVESLYSEQSSADEDTVFALQDSFSDNSSSDTDDYSQEEDSVPIFVVDQCDSMTTVVPSHPNVEIEILPSKYEKPIKVIGFLDTGASKTMMNPEILPPHFWKKEDTFFIATDGKIFKSEVILRAPQFQTANDLGDKDEDDYYVELMIDSCSDSDASDPNLSPSHELIIKKG</sequence>
<feature type="compositionally biased region" description="Polar residues" evidence="2">
    <location>
        <begin position="43"/>
        <end position="52"/>
    </location>
</feature>
<dbReference type="OMA" id="QCDSMTT"/>
<feature type="region of interest" description="Disordered" evidence="2">
    <location>
        <begin position="97"/>
        <end position="144"/>
    </location>
</feature>
<feature type="region of interest" description="Disordered" evidence="2">
    <location>
        <begin position="40"/>
        <end position="64"/>
    </location>
</feature>
<dbReference type="CDD" id="cd01647">
    <property type="entry name" value="RT_LTR"/>
    <property type="match status" value="1"/>
</dbReference>
<accession>A0A151RPZ8</accession>
<evidence type="ECO:0000259" key="3">
    <source>
        <dbReference type="PROSITE" id="PS50158"/>
    </source>
</evidence>
<dbReference type="PANTHER" id="PTHR48435:SF1">
    <property type="entry name" value="POLYPROTEIN"/>
    <property type="match status" value="1"/>
</dbReference>
<name>A0A151RPZ8_CAJCA</name>
<dbReference type="Proteomes" id="UP000075243">
    <property type="component" value="Unassembled WGS sequence"/>
</dbReference>
<feature type="domain" description="CCHC-type" evidence="3">
    <location>
        <begin position="485"/>
        <end position="501"/>
    </location>
</feature>
<evidence type="ECO:0000313" key="5">
    <source>
        <dbReference type="Proteomes" id="UP000075243"/>
    </source>
</evidence>
<dbReference type="InterPro" id="IPR043502">
    <property type="entry name" value="DNA/RNA_pol_sf"/>
</dbReference>
<feature type="domain" description="CCHC-type" evidence="3">
    <location>
        <begin position="1029"/>
        <end position="1045"/>
    </location>
</feature>
<dbReference type="SMART" id="SM00343">
    <property type="entry name" value="ZnF_C2HC"/>
    <property type="match status" value="2"/>
</dbReference>
<keyword evidence="1" id="KW-0862">Zinc</keyword>
<keyword evidence="1" id="KW-0863">Zinc-finger</keyword>
<feature type="compositionally biased region" description="Basic and acidic residues" evidence="2">
    <location>
        <begin position="105"/>
        <end position="122"/>
    </location>
</feature>
<dbReference type="InterPro" id="IPR001878">
    <property type="entry name" value="Znf_CCHC"/>
</dbReference>
<dbReference type="GO" id="GO:0003676">
    <property type="term" value="F:nucleic acid binding"/>
    <property type="evidence" value="ECO:0007669"/>
    <property type="project" value="InterPro"/>
</dbReference>
<dbReference type="PANTHER" id="PTHR48435">
    <property type="entry name" value="POLYPROTEIN"/>
    <property type="match status" value="1"/>
</dbReference>
<dbReference type="Gene3D" id="4.10.60.10">
    <property type="entry name" value="Zinc finger, CCHC-type"/>
    <property type="match status" value="2"/>
</dbReference>
<dbReference type="EMBL" id="KQ483620">
    <property type="protein sequence ID" value="KYP44589.1"/>
    <property type="molecule type" value="Genomic_DNA"/>
</dbReference>
<dbReference type="SUPFAM" id="SSF50630">
    <property type="entry name" value="Acid proteases"/>
    <property type="match status" value="1"/>
</dbReference>
<evidence type="ECO:0000256" key="2">
    <source>
        <dbReference type="SAM" id="MobiDB-lite"/>
    </source>
</evidence>
<dbReference type="PROSITE" id="PS50158">
    <property type="entry name" value="ZF_CCHC"/>
    <property type="match status" value="2"/>
</dbReference>
<dbReference type="AlphaFoldDB" id="A0A151RPZ8"/>
<gene>
    <name evidence="4" type="ORF">KK1_033868</name>
</gene>
<proteinExistence type="predicted"/>
<dbReference type="SUPFAM" id="SSF56672">
    <property type="entry name" value="DNA/RNA polymerases"/>
    <property type="match status" value="1"/>
</dbReference>
<dbReference type="Pfam" id="PF00078">
    <property type="entry name" value="RVT_1"/>
    <property type="match status" value="1"/>
</dbReference>
<dbReference type="InterPro" id="IPR036875">
    <property type="entry name" value="Znf_CCHC_sf"/>
</dbReference>
<protein>
    <submittedName>
        <fullName evidence="4">Polyprotein</fullName>
    </submittedName>
</protein>
<evidence type="ECO:0000313" key="4">
    <source>
        <dbReference type="EMBL" id="KYP44589.1"/>
    </source>
</evidence>
<feature type="region of interest" description="Disordered" evidence="2">
    <location>
        <begin position="208"/>
        <end position="228"/>
    </location>
</feature>
<reference evidence="4" key="1">
    <citation type="journal article" date="2012" name="Nat. Biotechnol.">
        <title>Draft genome sequence of pigeonpea (Cajanus cajan), an orphan legume crop of resource-poor farmers.</title>
        <authorList>
            <person name="Varshney R.K."/>
            <person name="Chen W."/>
            <person name="Li Y."/>
            <person name="Bharti A.K."/>
            <person name="Saxena R.K."/>
            <person name="Schlueter J.A."/>
            <person name="Donoghue M.T."/>
            <person name="Azam S."/>
            <person name="Fan G."/>
            <person name="Whaley A.M."/>
            <person name="Farmer A.D."/>
            <person name="Sheridan J."/>
            <person name="Iwata A."/>
            <person name="Tuteja R."/>
            <person name="Penmetsa R.V."/>
            <person name="Wu W."/>
            <person name="Upadhyaya H.D."/>
            <person name="Yang S.P."/>
            <person name="Shah T."/>
            <person name="Saxena K.B."/>
            <person name="Michael T."/>
            <person name="McCombie W.R."/>
            <person name="Yang B."/>
            <person name="Zhang G."/>
            <person name="Yang H."/>
            <person name="Wang J."/>
            <person name="Spillane C."/>
            <person name="Cook D.R."/>
            <person name="May G.D."/>
            <person name="Xu X."/>
            <person name="Jackson S.A."/>
        </authorList>
    </citation>
    <scope>NUCLEOTIDE SEQUENCE [LARGE SCALE GENOMIC DNA]</scope>
</reference>
<dbReference type="Pfam" id="PF00098">
    <property type="entry name" value="zf-CCHC"/>
    <property type="match status" value="2"/>
</dbReference>
<dbReference type="Gene3D" id="2.40.70.10">
    <property type="entry name" value="Acid Proteases"/>
    <property type="match status" value="1"/>
</dbReference>
<evidence type="ECO:0000256" key="1">
    <source>
        <dbReference type="PROSITE-ProRule" id="PRU00047"/>
    </source>
</evidence>
<keyword evidence="5" id="KW-1185">Reference proteome</keyword>
<dbReference type="InterPro" id="IPR000477">
    <property type="entry name" value="RT_dom"/>
</dbReference>
<dbReference type="Gene3D" id="3.10.10.10">
    <property type="entry name" value="HIV Type 1 Reverse Transcriptase, subunit A, domain 1"/>
    <property type="match status" value="1"/>
</dbReference>
<dbReference type="Gramene" id="C.cajan_30613.t">
    <property type="protein sequence ID" value="C.cajan_30613.t"/>
    <property type="gene ID" value="C.cajan_30613"/>
</dbReference>
<dbReference type="SUPFAM" id="SSF57756">
    <property type="entry name" value="Retrovirus zinc finger-like domains"/>
    <property type="match status" value="2"/>
</dbReference>
<keyword evidence="1" id="KW-0479">Metal-binding</keyword>
<dbReference type="InterPro" id="IPR043128">
    <property type="entry name" value="Rev_trsase/Diguanyl_cyclase"/>
</dbReference>
<dbReference type="InterPro" id="IPR053098">
    <property type="entry name" value="Petuviruses_polyprotein"/>
</dbReference>
<organism evidence="4 5">
    <name type="scientific">Cajanus cajan</name>
    <name type="common">Pigeon pea</name>
    <name type="synonym">Cajanus indicus</name>
    <dbReference type="NCBI Taxonomy" id="3821"/>
    <lineage>
        <taxon>Eukaryota</taxon>
        <taxon>Viridiplantae</taxon>
        <taxon>Streptophyta</taxon>
        <taxon>Embryophyta</taxon>
        <taxon>Tracheophyta</taxon>
        <taxon>Spermatophyta</taxon>
        <taxon>Magnoliopsida</taxon>
        <taxon>eudicotyledons</taxon>
        <taxon>Gunneridae</taxon>
        <taxon>Pentapetalae</taxon>
        <taxon>rosids</taxon>
        <taxon>fabids</taxon>
        <taxon>Fabales</taxon>
        <taxon>Fabaceae</taxon>
        <taxon>Papilionoideae</taxon>
        <taxon>50 kb inversion clade</taxon>
        <taxon>NPAAA clade</taxon>
        <taxon>indigoferoid/millettioid clade</taxon>
        <taxon>Phaseoleae</taxon>
        <taxon>Cajanus</taxon>
    </lineage>
</organism>
<dbReference type="GO" id="GO:0008270">
    <property type="term" value="F:zinc ion binding"/>
    <property type="evidence" value="ECO:0007669"/>
    <property type="project" value="UniProtKB-KW"/>
</dbReference>
<dbReference type="Gene3D" id="3.30.70.270">
    <property type="match status" value="1"/>
</dbReference>
<dbReference type="InterPro" id="IPR021109">
    <property type="entry name" value="Peptidase_aspartic_dom_sf"/>
</dbReference>